<dbReference type="GO" id="GO:0006412">
    <property type="term" value="P:translation"/>
    <property type="evidence" value="ECO:0007669"/>
    <property type="project" value="InterPro"/>
</dbReference>
<keyword evidence="2" id="KW-0689">Ribosomal protein</keyword>
<dbReference type="EMBL" id="CAXLJL010000745">
    <property type="protein sequence ID" value="CAL5140580.1"/>
    <property type="molecule type" value="Genomic_DNA"/>
</dbReference>
<reference evidence="6" key="1">
    <citation type="submission" date="2024-06" db="EMBL/GenBank/DDBJ databases">
        <authorList>
            <person name="Liu X."/>
            <person name="Lenzi L."/>
            <person name="Haldenby T S."/>
            <person name="Uol C."/>
        </authorList>
    </citation>
    <scope>NUCLEOTIDE SEQUENCE</scope>
</reference>
<dbReference type="Proteomes" id="UP001497525">
    <property type="component" value="Unassembled WGS sequence"/>
</dbReference>
<evidence type="ECO:0000313" key="7">
    <source>
        <dbReference type="Proteomes" id="UP001497525"/>
    </source>
</evidence>
<evidence type="ECO:0000313" key="6">
    <source>
        <dbReference type="EMBL" id="CAL5140580.1"/>
    </source>
</evidence>
<sequence length="190" mass="21689">MQLRRLVPTLLDHERMEVPWEIGTETRLYTERLIQEAIRASCEQDTLSVLKVWLESEQTEMRDAQAGLCGSPILEMVVFWLTKPSLVEKLFKVFVPRYRFYSRPYTSIFRIQGPNYPSPHPNRTHAILELHGNPWPPVLGHLRACRGPGGAEPFKNHYLINVLVASARNSARLLQQSSTPSSPDVVKSSV</sequence>
<dbReference type="GO" id="GO:0003735">
    <property type="term" value="F:structural constituent of ribosome"/>
    <property type="evidence" value="ECO:0007669"/>
    <property type="project" value="InterPro"/>
</dbReference>
<evidence type="ECO:0000256" key="1">
    <source>
        <dbReference type="ARBA" id="ARBA00008777"/>
    </source>
</evidence>
<name>A0AAV2U047_CALDB</name>
<dbReference type="GO" id="GO:0005762">
    <property type="term" value="C:mitochondrial large ribosomal subunit"/>
    <property type="evidence" value="ECO:0007669"/>
    <property type="project" value="TreeGrafter"/>
</dbReference>
<dbReference type="SUPFAM" id="SSF64263">
    <property type="entry name" value="Prokaryotic ribosomal protein L17"/>
    <property type="match status" value="1"/>
</dbReference>
<comment type="similarity">
    <text evidence="1">Belongs to the bacterial ribosomal protein bL17 family.</text>
</comment>
<dbReference type="Gene3D" id="3.90.1030.10">
    <property type="entry name" value="Ribosomal protein L17"/>
    <property type="match status" value="1"/>
</dbReference>
<proteinExistence type="inferred from homology"/>
<dbReference type="InterPro" id="IPR000456">
    <property type="entry name" value="Ribosomal_bL17"/>
</dbReference>
<dbReference type="PANTHER" id="PTHR14413:SF16">
    <property type="entry name" value="LARGE RIBOSOMAL SUBUNIT PROTEIN BL17M"/>
    <property type="match status" value="1"/>
</dbReference>
<dbReference type="InterPro" id="IPR036373">
    <property type="entry name" value="Ribosomal_bL17_sf"/>
</dbReference>
<organism evidence="6 7">
    <name type="scientific">Calicophoron daubneyi</name>
    <name type="common">Rumen fluke</name>
    <name type="synonym">Paramphistomum daubneyi</name>
    <dbReference type="NCBI Taxonomy" id="300641"/>
    <lineage>
        <taxon>Eukaryota</taxon>
        <taxon>Metazoa</taxon>
        <taxon>Spiralia</taxon>
        <taxon>Lophotrochozoa</taxon>
        <taxon>Platyhelminthes</taxon>
        <taxon>Trematoda</taxon>
        <taxon>Digenea</taxon>
        <taxon>Plagiorchiida</taxon>
        <taxon>Pronocephalata</taxon>
        <taxon>Paramphistomoidea</taxon>
        <taxon>Paramphistomidae</taxon>
        <taxon>Calicophoron</taxon>
    </lineage>
</organism>
<evidence type="ECO:0000256" key="5">
    <source>
        <dbReference type="ARBA" id="ARBA00035413"/>
    </source>
</evidence>
<keyword evidence="3" id="KW-0687">Ribonucleoprotein</keyword>
<dbReference type="PANTHER" id="PTHR14413">
    <property type="entry name" value="RIBOSOMAL PROTEIN L17"/>
    <property type="match status" value="1"/>
</dbReference>
<dbReference type="AlphaFoldDB" id="A0AAV2U047"/>
<evidence type="ECO:0000256" key="3">
    <source>
        <dbReference type="ARBA" id="ARBA00023274"/>
    </source>
</evidence>
<gene>
    <name evidence="6" type="ORF">CDAUBV1_LOCUS15887</name>
</gene>
<evidence type="ECO:0000256" key="4">
    <source>
        <dbReference type="ARBA" id="ARBA00035290"/>
    </source>
</evidence>
<comment type="caution">
    <text evidence="6">The sequence shown here is derived from an EMBL/GenBank/DDBJ whole genome shotgun (WGS) entry which is preliminary data.</text>
</comment>
<protein>
    <recommendedName>
        <fullName evidence="4">Large ribosomal subunit protein bL17m</fullName>
    </recommendedName>
    <alternativeName>
        <fullName evidence="5">39S ribosomal protein L17, mitochondrial</fullName>
    </alternativeName>
</protein>
<accession>A0AAV2U047</accession>
<evidence type="ECO:0000256" key="2">
    <source>
        <dbReference type="ARBA" id="ARBA00022980"/>
    </source>
</evidence>
<dbReference type="Pfam" id="PF01196">
    <property type="entry name" value="Ribosomal_L17"/>
    <property type="match status" value="1"/>
</dbReference>